<dbReference type="Proteomes" id="UP001163828">
    <property type="component" value="Unassembled WGS sequence"/>
</dbReference>
<dbReference type="EMBL" id="MU791162">
    <property type="protein sequence ID" value="KAJ3991120.1"/>
    <property type="molecule type" value="Genomic_DNA"/>
</dbReference>
<proteinExistence type="predicted"/>
<comment type="caution">
    <text evidence="1">The sequence shown here is derived from an EMBL/GenBank/DDBJ whole genome shotgun (WGS) entry which is preliminary data.</text>
</comment>
<keyword evidence="2" id="KW-1185">Reference proteome</keyword>
<sequence>KSVSYQLTLYASDYWKNRLSAIIQKLFSSEPQVCLKNELDNAAATVLNYRKYILVSLGCDVADEQCMQAIATNEAKQFWSYVGEVKRRNMTVANTKKSHSLLHVARPELDGPEDTSSSDLTAILVQQCMDLDELAGHLRHLKGFGRVENTLIKQCVHLCSLARTLK</sequence>
<protein>
    <submittedName>
        <fullName evidence="1">Uncharacterized protein</fullName>
    </submittedName>
</protein>
<reference evidence="1" key="1">
    <citation type="submission" date="2022-08" db="EMBL/GenBank/DDBJ databases">
        <authorList>
            <consortium name="DOE Joint Genome Institute"/>
            <person name="Min B."/>
            <person name="Riley R."/>
            <person name="Sierra-Patev S."/>
            <person name="Naranjo-Ortiz M."/>
            <person name="Looney B."/>
            <person name="Konkel Z."/>
            <person name="Slot J.C."/>
            <person name="Sakamoto Y."/>
            <person name="Steenwyk J.L."/>
            <person name="Rokas A."/>
            <person name="Carro J."/>
            <person name="Camarero S."/>
            <person name="Ferreira P."/>
            <person name="Molpeceres G."/>
            <person name="Ruiz-Duenas F.J."/>
            <person name="Serrano A."/>
            <person name="Henrissat B."/>
            <person name="Drula E."/>
            <person name="Hughes K.W."/>
            <person name="Mata J.L."/>
            <person name="Ishikawa N.K."/>
            <person name="Vargas-Isla R."/>
            <person name="Ushijima S."/>
            <person name="Smith C.A."/>
            <person name="Ahrendt S."/>
            <person name="Andreopoulos W."/>
            <person name="He G."/>
            <person name="Labutti K."/>
            <person name="Lipzen A."/>
            <person name="Ng V."/>
            <person name="Sandor L."/>
            <person name="Barry K."/>
            <person name="Martinez A.T."/>
            <person name="Xiao Y."/>
            <person name="Gibbons J.G."/>
            <person name="Terashima K."/>
            <person name="Hibbett D.S."/>
            <person name="Grigoriev I.V."/>
        </authorList>
    </citation>
    <scope>NUCLEOTIDE SEQUENCE</scope>
    <source>
        <strain evidence="1">TFB10827</strain>
    </source>
</reference>
<evidence type="ECO:0000313" key="1">
    <source>
        <dbReference type="EMBL" id="KAJ3991120.1"/>
    </source>
</evidence>
<name>A0ABQ8PXG7_9AGAR</name>
<accession>A0ABQ8PXG7</accession>
<gene>
    <name evidence="1" type="ORF">F5050DRAFT_1716351</name>
</gene>
<evidence type="ECO:0000313" key="2">
    <source>
        <dbReference type="Proteomes" id="UP001163828"/>
    </source>
</evidence>
<feature type="non-terminal residue" evidence="1">
    <location>
        <position position="1"/>
    </location>
</feature>
<organism evidence="1 2">
    <name type="scientific">Lentinula boryana</name>
    <dbReference type="NCBI Taxonomy" id="40481"/>
    <lineage>
        <taxon>Eukaryota</taxon>
        <taxon>Fungi</taxon>
        <taxon>Dikarya</taxon>
        <taxon>Basidiomycota</taxon>
        <taxon>Agaricomycotina</taxon>
        <taxon>Agaricomycetes</taxon>
        <taxon>Agaricomycetidae</taxon>
        <taxon>Agaricales</taxon>
        <taxon>Marasmiineae</taxon>
        <taxon>Omphalotaceae</taxon>
        <taxon>Lentinula</taxon>
    </lineage>
</organism>